<reference evidence="1 2" key="1">
    <citation type="submission" date="2020-01" db="EMBL/GenBank/DDBJ databases">
        <title>Draft genome assembly of Ensifer adhaerens T173.</title>
        <authorList>
            <person name="Craig J.E."/>
            <person name="Stinchcombe J.R."/>
        </authorList>
    </citation>
    <scope>NUCLEOTIDE SEQUENCE [LARGE SCALE GENOMIC DNA]</scope>
    <source>
        <strain evidence="1 2">T173</strain>
    </source>
</reference>
<evidence type="ECO:0000313" key="2">
    <source>
        <dbReference type="Proteomes" id="UP000744980"/>
    </source>
</evidence>
<proteinExistence type="predicted"/>
<protein>
    <submittedName>
        <fullName evidence="1">Uncharacterized protein</fullName>
    </submittedName>
</protein>
<evidence type="ECO:0000313" key="1">
    <source>
        <dbReference type="EMBL" id="MBM3096222.1"/>
    </source>
</evidence>
<keyword evidence="2" id="KW-1185">Reference proteome</keyword>
<gene>
    <name evidence="1" type="ORF">GFB56_36835</name>
</gene>
<dbReference type="AlphaFoldDB" id="A0AAW4FXT7"/>
<dbReference type="EMBL" id="WXFA01000079">
    <property type="protein sequence ID" value="MBM3096222.1"/>
    <property type="molecule type" value="Genomic_DNA"/>
</dbReference>
<dbReference type="RefSeq" id="WP_057224891.1">
    <property type="nucleotide sequence ID" value="NZ_CP083373.1"/>
</dbReference>
<accession>A0AAW4FXT7</accession>
<name>A0AAW4FXT7_9HYPH</name>
<organism evidence="1 2">
    <name type="scientific">Ensifer canadensis</name>
    <dbReference type="NCBI Taxonomy" id="555315"/>
    <lineage>
        <taxon>Bacteria</taxon>
        <taxon>Pseudomonadati</taxon>
        <taxon>Pseudomonadota</taxon>
        <taxon>Alphaproteobacteria</taxon>
        <taxon>Hyphomicrobiales</taxon>
        <taxon>Rhizobiaceae</taxon>
        <taxon>Sinorhizobium/Ensifer group</taxon>
        <taxon>Ensifer</taxon>
    </lineage>
</organism>
<comment type="caution">
    <text evidence="1">The sequence shown here is derived from an EMBL/GenBank/DDBJ whole genome shotgun (WGS) entry which is preliminary data.</text>
</comment>
<sequence length="120" mass="12846">MAKMKIPKKVAGYKVPRTIRKNALLKTLLASNAGRDVLAKALIAGAGAAAAIMVEEKDEISDAAKSGKRRGRRALGLLGRAFQQGSDAALDVVRETAMAAIPKKYRKAKRENPRKGVVVH</sequence>
<dbReference type="Proteomes" id="UP000744980">
    <property type="component" value="Unassembled WGS sequence"/>
</dbReference>